<name>A0A486XV31_9GAMM</name>
<dbReference type="InterPro" id="IPR029062">
    <property type="entry name" value="Class_I_gatase-like"/>
</dbReference>
<dbReference type="SUPFAM" id="SSF53187">
    <property type="entry name" value="Zn-dependent exopeptidases"/>
    <property type="match status" value="1"/>
</dbReference>
<protein>
    <submittedName>
        <fullName evidence="6">Secreted protein containing N-terminal Zinc-dependent carboxypeptidase related domain</fullName>
    </submittedName>
</protein>
<dbReference type="GO" id="GO:0004181">
    <property type="term" value="F:metallocarboxypeptidase activity"/>
    <property type="evidence" value="ECO:0007669"/>
    <property type="project" value="InterPro"/>
</dbReference>
<dbReference type="GO" id="GO:0005615">
    <property type="term" value="C:extracellular space"/>
    <property type="evidence" value="ECO:0007669"/>
    <property type="project" value="TreeGrafter"/>
</dbReference>
<keyword evidence="4" id="KW-0732">Signal</keyword>
<evidence type="ECO:0000313" key="6">
    <source>
        <dbReference type="EMBL" id="VHO05761.1"/>
    </source>
</evidence>
<keyword evidence="6" id="KW-0645">Protease</keyword>
<keyword evidence="6" id="KW-0378">Hydrolase</keyword>
<dbReference type="Pfam" id="PF00246">
    <property type="entry name" value="Peptidase_M14"/>
    <property type="match status" value="1"/>
</dbReference>
<comment type="similarity">
    <text evidence="2 3">Belongs to the peptidase M14 family.</text>
</comment>
<sequence>MKKITLLVALLLSFASHAANEYVPTVKSSTLPSPEQALGFAVGEWHVRHDQIQRYFEQLAAASPRAQLEVIGYSHEQRPLLQLVISSERNLAQLEQIRQQHLAAARKGEARAADAPVIIWLGYSVHGNEPSGANAALLVARYLAAADNAEVQQWLDNAVILLQPVLNPDGHDRFANWVNMHKGASAVADPQHREHNEPWPNGRPNHYWFDLNRDWLLLQHPESRARIAQYQQWLPNVVGDYHEMGTNSSYFFQPGIPSRNYPLTPKRNFELTSAIAQYHAAAFDQAGKLYYTEESFDDFYVGKGSTYPDVQGSVGILFEQASSRGHLQDSINGPLSFSATIQNQLTASLSTIRGAVAKRKELLTYQQEFYKSALQQARGSKIKGYVLTERADKTRLAALLDVLQRHHVDVYRLSADWQDGEQNYAADSSYYVPLQQPQFRLIKAMFSTEKNFPDNTFYDVSAWTLPYAYNIQFAAVKREPSSGDLKADWQGRDKAQKPLEAGKYAYGFSWQDQQAPLLLQALLAEKLVVRAAMADFTVLTPQGELSLPAGSMVVAAGLQQQADWFARLQRVQQRFSLPLHAIESGLTPVGSDLGSHKFAVVELPTVLLIAGPGINSTEAGEAWYNLERLAGLSPSMAEPQQLKQLDLSRYSHIVLPDGNYSSWQDAEIKHLQHWLERGGVLWGHKRAAAWLAKAGLLKAGLWQGEEMTSLIPSDNLRYQDKELLAGKQRIAGAIYQAELDLTHPLTFGFTRATLPVFKNSTLLLQPSNTPFVNVALYSAAPQLAGYTAAEYVPRISQSAVLLAHNAGQGRVIAMSDNPVFRGYFYGSSRLLINAMYLGSSFSAAPH</sequence>
<organism evidence="6">
    <name type="scientific">Rheinheimera sp. BAL341</name>
    <dbReference type="NCBI Taxonomy" id="1708203"/>
    <lineage>
        <taxon>Bacteria</taxon>
        <taxon>Pseudomonadati</taxon>
        <taxon>Pseudomonadota</taxon>
        <taxon>Gammaproteobacteria</taxon>
        <taxon>Chromatiales</taxon>
        <taxon>Chromatiaceae</taxon>
        <taxon>Rheinheimera</taxon>
    </lineage>
</organism>
<evidence type="ECO:0000256" key="3">
    <source>
        <dbReference type="PROSITE-ProRule" id="PRU01379"/>
    </source>
</evidence>
<dbReference type="SMART" id="SM00631">
    <property type="entry name" value="Zn_pept"/>
    <property type="match status" value="1"/>
</dbReference>
<feature type="chain" id="PRO_5019791361" evidence="4">
    <location>
        <begin position="19"/>
        <end position="846"/>
    </location>
</feature>
<evidence type="ECO:0000256" key="4">
    <source>
        <dbReference type="SAM" id="SignalP"/>
    </source>
</evidence>
<dbReference type="PANTHER" id="PTHR11705:SF145">
    <property type="entry name" value="PEPTIDASE M14 CARBOXYPEPTIDASE A DOMAIN-CONTAINING PROTEIN"/>
    <property type="match status" value="1"/>
</dbReference>
<dbReference type="GO" id="GO:0008270">
    <property type="term" value="F:zinc ion binding"/>
    <property type="evidence" value="ECO:0007669"/>
    <property type="project" value="InterPro"/>
</dbReference>
<reference evidence="6" key="1">
    <citation type="submission" date="2019-04" db="EMBL/GenBank/DDBJ databases">
        <authorList>
            <person name="Brambilla D."/>
        </authorList>
    </citation>
    <scope>NUCLEOTIDE SEQUENCE</scope>
    <source>
        <strain evidence="6">BAL1</strain>
    </source>
</reference>
<dbReference type="PANTHER" id="PTHR11705">
    <property type="entry name" value="PROTEASE FAMILY M14 CARBOXYPEPTIDASE A,B"/>
    <property type="match status" value="1"/>
</dbReference>
<dbReference type="PROSITE" id="PS52035">
    <property type="entry name" value="PEPTIDASE_M14"/>
    <property type="match status" value="1"/>
</dbReference>
<proteinExistence type="inferred from homology"/>
<feature type="signal peptide" evidence="4">
    <location>
        <begin position="1"/>
        <end position="18"/>
    </location>
</feature>
<keyword evidence="6" id="KW-0121">Carboxypeptidase</keyword>
<dbReference type="GO" id="GO:0006508">
    <property type="term" value="P:proteolysis"/>
    <property type="evidence" value="ECO:0007669"/>
    <property type="project" value="InterPro"/>
</dbReference>
<feature type="domain" description="Peptidase M14" evidence="5">
    <location>
        <begin position="45"/>
        <end position="380"/>
    </location>
</feature>
<dbReference type="CDD" id="cd06238">
    <property type="entry name" value="M14-like"/>
    <property type="match status" value="1"/>
</dbReference>
<evidence type="ECO:0000259" key="5">
    <source>
        <dbReference type="PROSITE" id="PS52035"/>
    </source>
</evidence>
<accession>A0A486XV31</accession>
<comment type="caution">
    <text evidence="3">Lacks conserved residue(s) required for the propagation of feature annotation.</text>
</comment>
<gene>
    <name evidence="6" type="ORF">BAL341_2847</name>
</gene>
<dbReference type="EMBL" id="CAAJGR010000006">
    <property type="protein sequence ID" value="VHO05761.1"/>
    <property type="molecule type" value="Genomic_DNA"/>
</dbReference>
<dbReference type="InterPro" id="IPR000834">
    <property type="entry name" value="Peptidase_M14"/>
</dbReference>
<evidence type="ECO:0000256" key="2">
    <source>
        <dbReference type="ARBA" id="ARBA00005988"/>
    </source>
</evidence>
<dbReference type="AlphaFoldDB" id="A0A486XV31"/>
<comment type="cofactor">
    <cofactor evidence="1">
        <name>Zn(2+)</name>
        <dbReference type="ChEBI" id="CHEBI:29105"/>
    </cofactor>
</comment>
<dbReference type="SUPFAM" id="SSF52317">
    <property type="entry name" value="Class I glutamine amidotransferase-like"/>
    <property type="match status" value="1"/>
</dbReference>
<dbReference type="Gene3D" id="3.40.630.10">
    <property type="entry name" value="Zn peptidases"/>
    <property type="match status" value="1"/>
</dbReference>
<evidence type="ECO:0000256" key="1">
    <source>
        <dbReference type="ARBA" id="ARBA00001947"/>
    </source>
</evidence>